<dbReference type="AlphaFoldDB" id="A0AAD9LMC8"/>
<dbReference type="EMBL" id="JAHBMH010000001">
    <property type="protein sequence ID" value="KAK1940747.1"/>
    <property type="molecule type" value="Genomic_DNA"/>
</dbReference>
<feature type="compositionally biased region" description="Basic residues" evidence="1">
    <location>
        <begin position="851"/>
        <end position="865"/>
    </location>
</feature>
<proteinExistence type="predicted"/>
<evidence type="ECO:0000256" key="1">
    <source>
        <dbReference type="SAM" id="MobiDB-lite"/>
    </source>
</evidence>
<reference evidence="3" key="1">
    <citation type="journal article" date="2014" name="Nucleic Acids Res.">
        <title>The evolutionary dynamics of variant antigen genes in Babesia reveal a history of genomic innovation underlying host-parasite interaction.</title>
        <authorList>
            <person name="Jackson A.P."/>
            <person name="Otto T.D."/>
            <person name="Darby A."/>
            <person name="Ramaprasad A."/>
            <person name="Xia D."/>
            <person name="Echaide I.E."/>
            <person name="Farber M."/>
            <person name="Gahlot S."/>
            <person name="Gamble J."/>
            <person name="Gupta D."/>
            <person name="Gupta Y."/>
            <person name="Jackson L."/>
            <person name="Malandrin L."/>
            <person name="Malas T.B."/>
            <person name="Moussa E."/>
            <person name="Nair M."/>
            <person name="Reid A.J."/>
            <person name="Sanders M."/>
            <person name="Sharma J."/>
            <person name="Tracey A."/>
            <person name="Quail M.A."/>
            <person name="Weir W."/>
            <person name="Wastling J.M."/>
            <person name="Hall N."/>
            <person name="Willadsen P."/>
            <person name="Lingelbach K."/>
            <person name="Shiels B."/>
            <person name="Tait A."/>
            <person name="Berriman M."/>
            <person name="Allred D.R."/>
            <person name="Pain A."/>
        </authorList>
    </citation>
    <scope>NUCLEOTIDE SEQUENCE</scope>
    <source>
        <strain evidence="3">1802A</strain>
    </source>
</reference>
<keyword evidence="2" id="KW-0472">Membrane</keyword>
<reference evidence="3" key="2">
    <citation type="submission" date="2021-05" db="EMBL/GenBank/DDBJ databases">
        <authorList>
            <person name="Pain A."/>
        </authorList>
    </citation>
    <scope>NUCLEOTIDE SEQUENCE</scope>
    <source>
        <strain evidence="3">1802A</strain>
    </source>
</reference>
<comment type="caution">
    <text evidence="3">The sequence shown here is derived from an EMBL/GenBank/DDBJ whole genome shotgun (WGS) entry which is preliminary data.</text>
</comment>
<organism evidence="3 4">
    <name type="scientific">Babesia divergens</name>
    <dbReference type="NCBI Taxonomy" id="32595"/>
    <lineage>
        <taxon>Eukaryota</taxon>
        <taxon>Sar</taxon>
        <taxon>Alveolata</taxon>
        <taxon>Apicomplexa</taxon>
        <taxon>Aconoidasida</taxon>
        <taxon>Piroplasmida</taxon>
        <taxon>Babesiidae</taxon>
        <taxon>Babesia</taxon>
    </lineage>
</organism>
<feature type="non-terminal residue" evidence="3">
    <location>
        <position position="1"/>
    </location>
</feature>
<evidence type="ECO:0000256" key="2">
    <source>
        <dbReference type="SAM" id="Phobius"/>
    </source>
</evidence>
<keyword evidence="4" id="KW-1185">Reference proteome</keyword>
<feature type="transmembrane region" description="Helical" evidence="2">
    <location>
        <begin position="1156"/>
        <end position="1176"/>
    </location>
</feature>
<accession>A0AAD9LMC8</accession>
<name>A0AAD9LMC8_BABDI</name>
<keyword evidence="2" id="KW-1133">Transmembrane helix</keyword>
<evidence type="ECO:0000313" key="3">
    <source>
        <dbReference type="EMBL" id="KAK1940747.1"/>
    </source>
</evidence>
<gene>
    <name evidence="3" type="ORF">X943_000995</name>
</gene>
<sequence length="1217" mass="133822">PSFNDSDDLDQLVHGLCLFLGYPSCVCSLKANVNESLQDISKKLLKDFKAVQSCVSITTLTLNCSNCNSKKILCKCCVISCIKELPNKCECVKKASQKCECKGTKEKCCKDFLSGLEACLSMLNLKGDMKGCICKPDQNCCNNGTCTKSCKLCDPSKFPDNAMTGLGICPMNPRKLAEKLEKFFGDKASKTCTCTCGSGSTQNESCCCLACPDGKCLKSCTAKCGPSTCSSHQSSQCPCKTFCIAINPIKIASNSGDMTCCSGGSKCHCQVDKTCTGSNCCDANKSLKCLIRRLVKFFKDFESLSSSKSGCSKLCCELLCVRMHCWALGNIYNKGLTECSKCKENGSGGKCPGSKITSSKECCNGNPDTCQSPNCCLGCQDCNAVKFSRALQKLQYSGPCGLDLYRLLDGLLNFCCNVFWPYVDKKEVKEKIEDARKKCLSGCKSTGGSCQCPSTSSPCKGCQHILQDPQLKVTLAGGYSSSYSSKASWPDCSKSGSKCCGSSPSSSPPCSCPQDCSSGSPSCPSKCCEKCPKRLCAKIFLGMVPCLYWGLKIVFERCDSNNSELWPEWQRKDGKNAKITEASGLRDFLYAWGIYGYLNPSTHAVVLPGLLGNLFSPNSKGSFDKIYDFVSKEYFVPSRSPSHSQPSPPKTVRQMLLWLYGLRFQKHFSDLVSHCKSLCLPFGNSFNSDAFLYYLHLSCFLLPVSFISTIQDSHSHVSTFFSTADSEFLQFSYPEDPSELLEKLCEYVRKIFVALQFLYYQCQRVPAQGGWQFCYYGGSCKKALESSVPSTSGTSSGCTSCEGHETYLCTASKSISNWDVHGKHCAQDKCLSANGSTCTDQNHNDPEPKKKPPKGSGKGKKCSKKCPHPLQRFLTHGSESFPQSQSKDYPFGLSGIVPMGFSQQKLSSTGKSGESLRAVIILFCKSGFYPLTRLAEFSVCVILRPPEFLFELFSFFQKFVSSGVFQNHFASYVDGEPGTYSGSALTTAIKEFYGSWSSHSKSHTFDLYSLHGCDGPKGSGATCGPYLYPLIADAYNIFIENFLGTYLSFVCHLAPTFKEKLEEFHTEFSSSSCCPSGSSCTKIVECPCALPKFYKYGFYFMHPGKLNGGTPKKCFDFIDQLGKVLGLDPQNSSDSVPLLKLLSEIEKFLWSIRFPFFLFILAFWAFVISYFLYVQLYKLDLLHLKSHAHFSRSFKILPSTLFSDASSKLKDLSYFTL</sequence>
<protein>
    <submittedName>
        <fullName evidence="3">Variant erythrocyte surface antigen-1 family protein</fullName>
    </submittedName>
</protein>
<keyword evidence="2" id="KW-0812">Transmembrane</keyword>
<evidence type="ECO:0000313" key="4">
    <source>
        <dbReference type="Proteomes" id="UP001195914"/>
    </source>
</evidence>
<dbReference type="Proteomes" id="UP001195914">
    <property type="component" value="Unassembled WGS sequence"/>
</dbReference>
<feature type="region of interest" description="Disordered" evidence="1">
    <location>
        <begin position="837"/>
        <end position="865"/>
    </location>
</feature>